<evidence type="ECO:0000256" key="6">
    <source>
        <dbReference type="ARBA" id="ARBA00022801"/>
    </source>
</evidence>
<dbReference type="GO" id="GO:0001897">
    <property type="term" value="P:symbiont-mediated cytolysis of host cell"/>
    <property type="evidence" value="ECO:0007669"/>
    <property type="project" value="UniProtKB-ARBA"/>
</dbReference>
<dbReference type="SMART" id="SM00644">
    <property type="entry name" value="Ami_2"/>
    <property type="match status" value="1"/>
</dbReference>
<keyword evidence="6" id="KW-0378">Hydrolase</keyword>
<dbReference type="CDD" id="cd06583">
    <property type="entry name" value="PGRP"/>
    <property type="match status" value="1"/>
</dbReference>
<dbReference type="InterPro" id="IPR036365">
    <property type="entry name" value="PGBD-like_sf"/>
</dbReference>
<comment type="similarity">
    <text evidence="2">Belongs to the N-acetylmuramoyl-L-alanine amidase 2 family.</text>
</comment>
<dbReference type="GO" id="GO:0008745">
    <property type="term" value="F:N-acetylmuramoyl-L-alanine amidase activity"/>
    <property type="evidence" value="ECO:0007669"/>
    <property type="project" value="UniProtKB-EC"/>
</dbReference>
<dbReference type="PANTHER" id="PTHR30417:SF1">
    <property type="entry name" value="N-ACETYLMURAMOYL-L-ALANINE AMIDASE AMID"/>
    <property type="match status" value="1"/>
</dbReference>
<evidence type="ECO:0000259" key="8">
    <source>
        <dbReference type="SMART" id="SM00644"/>
    </source>
</evidence>
<gene>
    <name evidence="9" type="ORF">UFOVP238_39</name>
</gene>
<keyword evidence="7" id="KW-0961">Cell wall biogenesis/degradation</keyword>
<proteinExistence type="inferred from homology"/>
<comment type="catalytic activity">
    <reaction evidence="1">
        <text>Hydrolyzes the link between N-acetylmuramoyl residues and L-amino acid residues in certain cell-wall glycopeptides.</text>
        <dbReference type="EC" id="3.5.1.28"/>
    </reaction>
</comment>
<keyword evidence="5" id="KW-0081">Bacteriolytic enzyme</keyword>
<name>A0A6J7WQU2_9CAUD</name>
<evidence type="ECO:0000256" key="2">
    <source>
        <dbReference type="ARBA" id="ARBA00007553"/>
    </source>
</evidence>
<evidence type="ECO:0000313" key="9">
    <source>
        <dbReference type="EMBL" id="CAB5220379.1"/>
    </source>
</evidence>
<protein>
    <recommendedName>
        <fullName evidence="3">N-acetylmuramoyl-L-alanine amidase</fullName>
        <ecNumber evidence="3">3.5.1.28</ecNumber>
    </recommendedName>
</protein>
<dbReference type="Gene3D" id="3.40.80.10">
    <property type="entry name" value="Peptidoglycan recognition protein-like"/>
    <property type="match status" value="1"/>
</dbReference>
<dbReference type="GO" id="GO:0042742">
    <property type="term" value="P:defense response to bacterium"/>
    <property type="evidence" value="ECO:0007669"/>
    <property type="project" value="UniProtKB-KW"/>
</dbReference>
<dbReference type="InterPro" id="IPR002502">
    <property type="entry name" value="Amidase_domain"/>
</dbReference>
<dbReference type="SUPFAM" id="SSF55846">
    <property type="entry name" value="N-acetylmuramoyl-L-alanine amidase-like"/>
    <property type="match status" value="1"/>
</dbReference>
<dbReference type="EMBL" id="LR798283">
    <property type="protein sequence ID" value="CAB5220379.1"/>
    <property type="molecule type" value="Genomic_DNA"/>
</dbReference>
<sequence>MPADLNNIPFVPARWYTNGRSSQVTMIVIHDMEAGEYSTTAESCANYFSNTSVQASAHYCADNDSVVCAVQPDDEAWHTGHGPTNHCSVGIEQAGYANQGADGWADDYSQSMIKGQVAPLAAALCQRYGIPVQFLNSDDLRAGNYSGITTHREITYAFVQGGHTDPGPDYPVDELISAIAAELGGTVSPSHPPYPAPISDVYTIGSTGSKVTQIQKLVGVDQDGVYGPNTASAVQSWQRNIQVPADGVWGPRTQEATDQFFTWLASNQHPTEPANGNSFLSALAGAMSQVLSSGSSGGAVMIAQNSLNAKGYTLTVDGVFGPQTDAAVRKFQQDRQLTADGIIGPQTWSALVS</sequence>
<dbReference type="PANTHER" id="PTHR30417">
    <property type="entry name" value="N-ACETYLMURAMOYL-L-ALANINE AMIDASE AMID"/>
    <property type="match status" value="1"/>
</dbReference>
<dbReference type="SUPFAM" id="SSF47090">
    <property type="entry name" value="PGBD-like"/>
    <property type="match status" value="2"/>
</dbReference>
<dbReference type="InterPro" id="IPR036505">
    <property type="entry name" value="Amidase/PGRP_sf"/>
</dbReference>
<accession>A0A6J7WQU2</accession>
<evidence type="ECO:0000256" key="1">
    <source>
        <dbReference type="ARBA" id="ARBA00001561"/>
    </source>
</evidence>
<dbReference type="Pfam" id="PF01510">
    <property type="entry name" value="Amidase_2"/>
    <property type="match status" value="1"/>
</dbReference>
<dbReference type="InterPro" id="IPR051206">
    <property type="entry name" value="NAMLAA_amidase_2"/>
</dbReference>
<evidence type="ECO:0000256" key="5">
    <source>
        <dbReference type="ARBA" id="ARBA00022638"/>
    </source>
</evidence>
<dbReference type="GO" id="GO:0009254">
    <property type="term" value="P:peptidoglycan turnover"/>
    <property type="evidence" value="ECO:0007669"/>
    <property type="project" value="TreeGrafter"/>
</dbReference>
<dbReference type="Gene3D" id="1.10.101.10">
    <property type="entry name" value="PGBD-like superfamily/PGBD"/>
    <property type="match status" value="2"/>
</dbReference>
<reference evidence="9" key="1">
    <citation type="submission" date="2020-05" db="EMBL/GenBank/DDBJ databases">
        <authorList>
            <person name="Chiriac C."/>
            <person name="Salcher M."/>
            <person name="Ghai R."/>
            <person name="Kavagutti S V."/>
        </authorList>
    </citation>
    <scope>NUCLEOTIDE SEQUENCE</scope>
</reference>
<dbReference type="InterPro" id="IPR036366">
    <property type="entry name" value="PGBDSf"/>
</dbReference>
<keyword evidence="4" id="KW-0929">Antimicrobial</keyword>
<feature type="domain" description="N-acetylmuramoyl-L-alanine amidase" evidence="8">
    <location>
        <begin position="14"/>
        <end position="167"/>
    </location>
</feature>
<organism evidence="9">
    <name type="scientific">uncultured Caudovirales phage</name>
    <dbReference type="NCBI Taxonomy" id="2100421"/>
    <lineage>
        <taxon>Viruses</taxon>
        <taxon>Duplodnaviria</taxon>
        <taxon>Heunggongvirae</taxon>
        <taxon>Uroviricota</taxon>
        <taxon>Caudoviricetes</taxon>
        <taxon>Peduoviridae</taxon>
        <taxon>Maltschvirus</taxon>
        <taxon>Maltschvirus maltsch</taxon>
    </lineage>
</organism>
<evidence type="ECO:0000256" key="4">
    <source>
        <dbReference type="ARBA" id="ARBA00022529"/>
    </source>
</evidence>
<dbReference type="Pfam" id="PF01471">
    <property type="entry name" value="PG_binding_1"/>
    <property type="match status" value="2"/>
</dbReference>
<dbReference type="GO" id="GO:0009253">
    <property type="term" value="P:peptidoglycan catabolic process"/>
    <property type="evidence" value="ECO:0007669"/>
    <property type="project" value="InterPro"/>
</dbReference>
<dbReference type="EC" id="3.5.1.28" evidence="3"/>
<dbReference type="InterPro" id="IPR002477">
    <property type="entry name" value="Peptidoglycan-bd-like"/>
</dbReference>
<dbReference type="GO" id="GO:0071555">
    <property type="term" value="P:cell wall organization"/>
    <property type="evidence" value="ECO:0007669"/>
    <property type="project" value="UniProtKB-KW"/>
</dbReference>
<evidence type="ECO:0000256" key="3">
    <source>
        <dbReference type="ARBA" id="ARBA00011901"/>
    </source>
</evidence>
<evidence type="ECO:0000256" key="7">
    <source>
        <dbReference type="ARBA" id="ARBA00023316"/>
    </source>
</evidence>